<dbReference type="InterPro" id="IPR002035">
    <property type="entry name" value="VWF_A"/>
</dbReference>
<dbReference type="PANTHER" id="PTHR45737:SF6">
    <property type="entry name" value="VON WILLEBRAND FACTOR A DOMAIN-CONTAINING PROTEIN 5A"/>
    <property type="match status" value="1"/>
</dbReference>
<dbReference type="SMART" id="SM00327">
    <property type="entry name" value="VWA"/>
    <property type="match status" value="1"/>
</dbReference>
<dbReference type="SUPFAM" id="SSF53300">
    <property type="entry name" value="vWA-like"/>
    <property type="match status" value="1"/>
</dbReference>
<organism evidence="4 5">
    <name type="scientific">Limnochorda pilosa</name>
    <dbReference type="NCBI Taxonomy" id="1555112"/>
    <lineage>
        <taxon>Bacteria</taxon>
        <taxon>Bacillati</taxon>
        <taxon>Bacillota</taxon>
        <taxon>Limnochordia</taxon>
        <taxon>Limnochordales</taxon>
        <taxon>Limnochordaceae</taxon>
        <taxon>Limnochorda</taxon>
    </lineage>
</organism>
<dbReference type="Pfam" id="PF08487">
    <property type="entry name" value="VIT"/>
    <property type="match status" value="1"/>
</dbReference>
<dbReference type="EMBL" id="AP014924">
    <property type="protein sequence ID" value="BAS27206.1"/>
    <property type="molecule type" value="Genomic_DNA"/>
</dbReference>
<evidence type="ECO:0000259" key="3">
    <source>
        <dbReference type="PROSITE" id="PS51468"/>
    </source>
</evidence>
<dbReference type="KEGG" id="lpil:LIP_1355"/>
<accession>A0A0K2SJB2</accession>
<evidence type="ECO:0000313" key="5">
    <source>
        <dbReference type="Proteomes" id="UP000065807"/>
    </source>
</evidence>
<name>A0A0K2SJB2_LIMPI</name>
<evidence type="ECO:0000313" key="4">
    <source>
        <dbReference type="EMBL" id="BAS27206.1"/>
    </source>
</evidence>
<keyword evidence="5" id="KW-1185">Reference proteome</keyword>
<dbReference type="InterPro" id="IPR036465">
    <property type="entry name" value="vWFA_dom_sf"/>
</dbReference>
<dbReference type="InterPro" id="IPR013694">
    <property type="entry name" value="VIT"/>
</dbReference>
<dbReference type="Proteomes" id="UP000065807">
    <property type="component" value="Chromosome"/>
</dbReference>
<gene>
    <name evidence="4" type="ORF">LIP_1355</name>
</gene>
<reference evidence="5" key="1">
    <citation type="submission" date="2015-07" db="EMBL/GenBank/DDBJ databases">
        <title>Complete genome sequence and phylogenetic analysis of Limnochorda pilosa.</title>
        <authorList>
            <person name="Watanabe M."/>
            <person name="Kojima H."/>
            <person name="Fukui M."/>
        </authorList>
    </citation>
    <scope>NUCLEOTIDE SEQUENCE [LARGE SCALE GENOMIC DNA]</scope>
    <source>
        <strain evidence="5">HC45</strain>
    </source>
</reference>
<dbReference type="PANTHER" id="PTHR45737">
    <property type="entry name" value="VON WILLEBRAND FACTOR A DOMAIN-CONTAINING PROTEIN 5A"/>
    <property type="match status" value="1"/>
</dbReference>
<reference evidence="5" key="2">
    <citation type="journal article" date="2016" name="Int. J. Syst. Evol. Microbiol.">
        <title>Complete genome sequence and cell structure of Limnochorda pilosa, a Gram-negative spore-former within the phylum Firmicutes.</title>
        <authorList>
            <person name="Watanabe M."/>
            <person name="Kojima H."/>
            <person name="Fukui M."/>
        </authorList>
    </citation>
    <scope>NUCLEOTIDE SEQUENCE [LARGE SCALE GENOMIC DNA]</scope>
    <source>
        <strain evidence="5">HC45</strain>
    </source>
</reference>
<feature type="region of interest" description="Disordered" evidence="1">
    <location>
        <begin position="149"/>
        <end position="169"/>
    </location>
</feature>
<dbReference type="PROSITE" id="PS50234">
    <property type="entry name" value="VWFA"/>
    <property type="match status" value="1"/>
</dbReference>
<dbReference type="Pfam" id="PF13768">
    <property type="entry name" value="VWA_3"/>
    <property type="match status" value="1"/>
</dbReference>
<evidence type="ECO:0000259" key="2">
    <source>
        <dbReference type="PROSITE" id="PS50234"/>
    </source>
</evidence>
<evidence type="ECO:0000256" key="1">
    <source>
        <dbReference type="SAM" id="MobiDB-lite"/>
    </source>
</evidence>
<protein>
    <recommendedName>
        <fullName evidence="6">Trypsin</fullName>
    </recommendedName>
</protein>
<evidence type="ECO:0008006" key="6">
    <source>
        <dbReference type="Google" id="ProtNLM"/>
    </source>
</evidence>
<feature type="domain" description="VWFA" evidence="2">
    <location>
        <begin position="283"/>
        <end position="453"/>
    </location>
</feature>
<dbReference type="STRING" id="1555112.LIP_1355"/>
<dbReference type="PROSITE" id="PS51468">
    <property type="entry name" value="VIT"/>
    <property type="match status" value="1"/>
</dbReference>
<proteinExistence type="predicted"/>
<sequence length="806" mass="89232">MEQEGRFIDLPLKHTAVEAEVSGPVAFVQVQQVYENDLEQRLEAVYVFPLPENAAVHGMSIRINDRVIVGEVKEREEARQAFEQAREEGRSAALLEEERPNVFTQSLTNVLPGETVVVTIQYVHPVPYDDGVYRFRFPMVVGPRYVPGRPSGGEPKGTGWSPDTDQVPDASRITEPVLKPGERSGHDVEVHLRLEAGLPVETLGSPSHAIDVGWGEDRSGATVSLKPFDAIPNKDFVLEWTLANDQPAPALLTHRNPADPYGTFLLYLQPQPEVEAGQAVPKEVVFVLDTSGSMTGVPLAQEKRLMREALTRLNPDDTFQILRFANDYTAFSPYPVPVSDHAIRNALEFVDGLEASGGTEMMRGVEAALAYPPDPRRLRMVLFLTDGYIGNESAVMASVDELVRTSRLFSVGIGASPNTFLIEGLARFGRGYAQYIDTDDPVDETIARFYRRLANPVLVDLELDWGGVEVEEVLPTRLPDLFDTQPLVIVGRYRAAGSGVFTVRGRVAGGTFEEQVPVTLPEEAPGNEALPYLWARQKVETLMDRHRLARSQSERDVLEAQVVALALEHGLATPFTSFVAVEREIRADLDLPLTQVIIPNRLPQDVSYEGIFGPAVRAAVNVPRMKPGDPTLLVQAPPGTDSVVVRFPWGERKLAFHDPVLDRWVTRFLVPRDLGDGRYVVEILLVRGEERRVISALYQVDSQAPRFRLEVAGVRRGSLVLRAVPVAHVLTVMGRGAEAVVLEDAPHVAVRTPDGRIHLLTFQQEARVWEASIPLAGLPSSRRGSFRLEARDYAGNVRVDAFDLTW</sequence>
<dbReference type="AlphaFoldDB" id="A0A0K2SJB2"/>
<dbReference type="Gene3D" id="3.40.50.410">
    <property type="entry name" value="von Willebrand factor, type A domain"/>
    <property type="match status" value="1"/>
</dbReference>
<dbReference type="PATRIC" id="fig|1555112.3.peg.1394"/>
<dbReference type="SMART" id="SM00609">
    <property type="entry name" value="VIT"/>
    <property type="match status" value="1"/>
</dbReference>
<feature type="domain" description="VIT" evidence="3">
    <location>
        <begin position="1"/>
        <end position="124"/>
    </location>
</feature>